<dbReference type="EMBL" id="PQAP01000231">
    <property type="protein sequence ID" value="PWB67806.1"/>
    <property type="molecule type" value="Genomic_DNA"/>
</dbReference>
<name>A0A855X313_9BACT</name>
<accession>A0A855X313</accession>
<dbReference type="NCBIfam" id="TIGR04183">
    <property type="entry name" value="Por_Secre_tail"/>
    <property type="match status" value="1"/>
</dbReference>
<dbReference type="SUPFAM" id="SSF49384">
    <property type="entry name" value="Carbohydrate-binding domain"/>
    <property type="match status" value="1"/>
</dbReference>
<dbReference type="InterPro" id="IPR008965">
    <property type="entry name" value="CBM2/CBM3_carb-bd_dom_sf"/>
</dbReference>
<dbReference type="AlphaFoldDB" id="A0A855X313"/>
<comment type="caution">
    <text evidence="2">The sequence shown here is derived from an EMBL/GenBank/DDBJ whole genome shotgun (WGS) entry which is preliminary data.</text>
</comment>
<dbReference type="InterPro" id="IPR026444">
    <property type="entry name" value="Secre_tail"/>
</dbReference>
<evidence type="ECO:0000313" key="3">
    <source>
        <dbReference type="Proteomes" id="UP000250918"/>
    </source>
</evidence>
<proteinExistence type="predicted"/>
<protein>
    <recommendedName>
        <fullName evidence="1">Secretion system C-terminal sorting domain-containing protein</fullName>
    </recommendedName>
</protein>
<evidence type="ECO:0000259" key="1">
    <source>
        <dbReference type="Pfam" id="PF18962"/>
    </source>
</evidence>
<gene>
    <name evidence="2" type="ORF">C3F09_12840</name>
</gene>
<dbReference type="GO" id="GO:0030246">
    <property type="term" value="F:carbohydrate binding"/>
    <property type="evidence" value="ECO:0007669"/>
    <property type="project" value="InterPro"/>
</dbReference>
<sequence>MSAIRMPRLPADKVALLWRMAQGLRKPLVDQGRNWSARFIEERRMVEMIYGERKAIMSSRVGAIIIVALLLGSGLAIADPTVYTGVVTVDSVTAHPGDHFSVPVRMKDNNAALTALFIPLKFAHTGLVYDSISLVGSDIPSDFGAQAGFDATGGILRIMVIASFQSPIPTLTLSNGVLCRIHYHLTPQAVQGTAPIDSVCTDTLVSGVNVETKIVFADNSGTQSGVFMPGFVPGAIIVGTPTGVADNETTVPRTFELAQNYPNPFNPSTMITYSLPSASRVKLEVFNVLGQRVALLEDGHKQAGTHSTEFDAGGYPSGIYFYRLTYDGGVATRKMVLLK</sequence>
<dbReference type="Pfam" id="PF18962">
    <property type="entry name" value="Por_Secre_tail"/>
    <property type="match status" value="1"/>
</dbReference>
<dbReference type="Proteomes" id="UP000250918">
    <property type="component" value="Unassembled WGS sequence"/>
</dbReference>
<dbReference type="Gene3D" id="2.60.40.4070">
    <property type="match status" value="1"/>
</dbReference>
<dbReference type="Gene3D" id="2.60.40.680">
    <property type="match status" value="1"/>
</dbReference>
<evidence type="ECO:0000313" key="2">
    <source>
        <dbReference type="EMBL" id="PWB67806.1"/>
    </source>
</evidence>
<reference evidence="2 3" key="1">
    <citation type="journal article" date="2018" name="ISME J.">
        <title>A methanotrophic archaeon couples anaerobic oxidation of methane to Fe(III) reduction.</title>
        <authorList>
            <person name="Cai C."/>
            <person name="Leu A.O."/>
            <person name="Xie G.J."/>
            <person name="Guo J."/>
            <person name="Feng Y."/>
            <person name="Zhao J.X."/>
            <person name="Tyson G.W."/>
            <person name="Yuan Z."/>
            <person name="Hu S."/>
        </authorList>
    </citation>
    <scope>NUCLEOTIDE SEQUENCE [LARGE SCALE GENOMIC DNA]</scope>
    <source>
        <strain evidence="2">FeB_12</strain>
    </source>
</reference>
<feature type="domain" description="Secretion system C-terminal sorting" evidence="1">
    <location>
        <begin position="261"/>
        <end position="336"/>
    </location>
</feature>
<organism evidence="2 3">
    <name type="scientific">candidate division GN15 bacterium</name>
    <dbReference type="NCBI Taxonomy" id="2072418"/>
    <lineage>
        <taxon>Bacteria</taxon>
        <taxon>candidate division GN15</taxon>
    </lineage>
</organism>